<evidence type="ECO:0000256" key="2">
    <source>
        <dbReference type="ARBA" id="ARBA00006889"/>
    </source>
</evidence>
<name>A0A6G1AT62_CROCR</name>
<dbReference type="PRINTS" id="PR01275">
    <property type="entry name" value="NGELATINASE"/>
</dbReference>
<dbReference type="Gene3D" id="2.40.128.20">
    <property type="match status" value="1"/>
</dbReference>
<gene>
    <name evidence="9" type="primary">Lcn2_5</name>
    <name evidence="9" type="ORF">FOF47_R21500</name>
</gene>
<comment type="subcellular location">
    <subcellularLocation>
        <location evidence="1">Secreted</location>
    </subcellularLocation>
</comment>
<keyword evidence="3" id="KW-0813">Transport</keyword>
<evidence type="ECO:0000256" key="4">
    <source>
        <dbReference type="ARBA" id="ARBA00022525"/>
    </source>
</evidence>
<comment type="similarity">
    <text evidence="2">Belongs to the calycin superfamily. Lipocalin family.</text>
</comment>
<evidence type="ECO:0000313" key="9">
    <source>
        <dbReference type="EMBL" id="KAF0878836.1"/>
    </source>
</evidence>
<dbReference type="GO" id="GO:0005615">
    <property type="term" value="C:extracellular space"/>
    <property type="evidence" value="ECO:0007669"/>
    <property type="project" value="TreeGrafter"/>
</dbReference>
<keyword evidence="5 8" id="KW-0732">Signal</keyword>
<evidence type="ECO:0000256" key="3">
    <source>
        <dbReference type="ARBA" id="ARBA00022448"/>
    </source>
</evidence>
<keyword evidence="7" id="KW-0325">Glycoprotein</keyword>
<reference evidence="9 10" key="1">
    <citation type="submission" date="2019-11" db="EMBL/GenBank/DDBJ databases">
        <authorList>
            <person name="Yang C."/>
            <person name="Li F."/>
        </authorList>
    </citation>
    <scope>NUCLEOTIDE SEQUENCE [LARGE SCALE GENOMIC DNA]</scope>
    <source>
        <strain evidence="9">KB4526</strain>
        <tissue evidence="9">Muscle</tissue>
    </source>
</reference>
<evidence type="ECO:0000256" key="5">
    <source>
        <dbReference type="ARBA" id="ARBA00022729"/>
    </source>
</evidence>
<evidence type="ECO:0000256" key="6">
    <source>
        <dbReference type="ARBA" id="ARBA00023157"/>
    </source>
</evidence>
<evidence type="ECO:0000256" key="1">
    <source>
        <dbReference type="ARBA" id="ARBA00004613"/>
    </source>
</evidence>
<keyword evidence="6" id="KW-1015">Disulfide bond</keyword>
<feature type="chain" id="PRO_5026295321" evidence="8">
    <location>
        <begin position="21"/>
        <end position="92"/>
    </location>
</feature>
<protein>
    <submittedName>
        <fullName evidence="9">NGAL protein</fullName>
    </submittedName>
</protein>
<comment type="caution">
    <text evidence="9">The sequence shown here is derived from an EMBL/GenBank/DDBJ whole genome shotgun (WGS) entry which is preliminary data.</text>
</comment>
<keyword evidence="4" id="KW-0964">Secreted</keyword>
<dbReference type="InterPro" id="IPR012674">
    <property type="entry name" value="Calycin"/>
</dbReference>
<feature type="non-terminal residue" evidence="9">
    <location>
        <position position="1"/>
    </location>
</feature>
<evidence type="ECO:0000256" key="7">
    <source>
        <dbReference type="ARBA" id="ARBA00023180"/>
    </source>
</evidence>
<dbReference type="InterPro" id="IPR002345">
    <property type="entry name" value="Lipocalin"/>
</dbReference>
<dbReference type="GO" id="GO:0036094">
    <property type="term" value="F:small molecule binding"/>
    <property type="evidence" value="ECO:0007669"/>
    <property type="project" value="InterPro"/>
</dbReference>
<feature type="signal peptide" evidence="8">
    <location>
        <begin position="1"/>
        <end position="20"/>
    </location>
</feature>
<organism evidence="9 10">
    <name type="scientific">Crocuta crocuta</name>
    <name type="common">Spotted hyena</name>
    <dbReference type="NCBI Taxonomy" id="9678"/>
    <lineage>
        <taxon>Eukaryota</taxon>
        <taxon>Metazoa</taxon>
        <taxon>Chordata</taxon>
        <taxon>Craniata</taxon>
        <taxon>Vertebrata</taxon>
        <taxon>Euteleostomi</taxon>
        <taxon>Mammalia</taxon>
        <taxon>Eutheria</taxon>
        <taxon>Laurasiatheria</taxon>
        <taxon>Carnivora</taxon>
        <taxon>Feliformia</taxon>
        <taxon>Hyaenidae</taxon>
        <taxon>Crocuta</taxon>
    </lineage>
</organism>
<dbReference type="Proteomes" id="UP000475037">
    <property type="component" value="Unassembled WGS sequence"/>
</dbReference>
<feature type="non-terminal residue" evidence="9">
    <location>
        <position position="92"/>
    </location>
</feature>
<keyword evidence="10" id="KW-1185">Reference proteome</keyword>
<dbReference type="PANTHER" id="PTHR11430">
    <property type="entry name" value="LIPOCALIN"/>
    <property type="match status" value="1"/>
</dbReference>
<dbReference type="EMBL" id="VOAJ01003724">
    <property type="protein sequence ID" value="KAF0878836.1"/>
    <property type="molecule type" value="Genomic_DNA"/>
</dbReference>
<dbReference type="PANTHER" id="PTHR11430:SF13">
    <property type="entry name" value="NEUTROPHIL GELATINASE-ASSOCIATED LIPOCALIN"/>
    <property type="match status" value="1"/>
</dbReference>
<evidence type="ECO:0000313" key="10">
    <source>
        <dbReference type="Proteomes" id="UP000475037"/>
    </source>
</evidence>
<evidence type="ECO:0000256" key="8">
    <source>
        <dbReference type="SAM" id="SignalP"/>
    </source>
</evidence>
<proteinExistence type="inferred from homology"/>
<accession>A0A6G1AT62</accession>
<sequence length="92" mass="10546">MAQCLLWLGLALLGALHTQAQDSTSTLVPAPPLRNVPRQPHFQDDQFQGKWYVLGLAGNEINKEKHRQFKVYTTTYELNEDYTYSYNVTSTL</sequence>
<dbReference type="SUPFAM" id="SSF50814">
    <property type="entry name" value="Lipocalins"/>
    <property type="match status" value="1"/>
</dbReference>
<dbReference type="AlphaFoldDB" id="A0A6G1AT62"/>
<dbReference type="InterPro" id="IPR003087">
    <property type="entry name" value="LCN2/LCN12"/>
</dbReference>